<comment type="caution">
    <text evidence="1">The sequence shown here is derived from an EMBL/GenBank/DDBJ whole genome shotgun (WGS) entry which is preliminary data.</text>
</comment>
<organism evidence="1 2">
    <name type="scientific">Steinernema carpocapsae</name>
    <name type="common">Entomopathogenic nematode</name>
    <dbReference type="NCBI Taxonomy" id="34508"/>
    <lineage>
        <taxon>Eukaryota</taxon>
        <taxon>Metazoa</taxon>
        <taxon>Ecdysozoa</taxon>
        <taxon>Nematoda</taxon>
        <taxon>Chromadorea</taxon>
        <taxon>Rhabditida</taxon>
        <taxon>Tylenchina</taxon>
        <taxon>Panagrolaimomorpha</taxon>
        <taxon>Strongyloidoidea</taxon>
        <taxon>Steinernematidae</taxon>
        <taxon>Steinernema</taxon>
    </lineage>
</organism>
<evidence type="ECO:0000313" key="1">
    <source>
        <dbReference type="EMBL" id="TKR64384.1"/>
    </source>
</evidence>
<gene>
    <name evidence="1" type="ORF">L596_024930</name>
</gene>
<reference evidence="1 2" key="1">
    <citation type="journal article" date="2015" name="Genome Biol.">
        <title>Comparative genomics of Steinernema reveals deeply conserved gene regulatory networks.</title>
        <authorList>
            <person name="Dillman A.R."/>
            <person name="Macchietto M."/>
            <person name="Porter C.F."/>
            <person name="Rogers A."/>
            <person name="Williams B."/>
            <person name="Antoshechkin I."/>
            <person name="Lee M.M."/>
            <person name="Goodwin Z."/>
            <person name="Lu X."/>
            <person name="Lewis E.E."/>
            <person name="Goodrich-Blair H."/>
            <person name="Stock S.P."/>
            <person name="Adams B.J."/>
            <person name="Sternberg P.W."/>
            <person name="Mortazavi A."/>
        </authorList>
    </citation>
    <scope>NUCLEOTIDE SEQUENCE [LARGE SCALE GENOMIC DNA]</scope>
    <source>
        <strain evidence="1 2">ALL</strain>
    </source>
</reference>
<dbReference type="EMBL" id="AZBU02000009">
    <property type="protein sequence ID" value="TKR64384.1"/>
    <property type="molecule type" value="Genomic_DNA"/>
</dbReference>
<dbReference type="AlphaFoldDB" id="A0A4U5M6B4"/>
<accession>A0A4U5M6B4</accession>
<sequence>MRFVVVEPGSLDRVMLNLCEAHFTGSSRGTCGPEDARLQNVEKILQRTIRVDASWYVELVRAHGGVVTVENTDKVVAFKRFVQFYDHSRCVGR</sequence>
<reference evidence="1 2" key="2">
    <citation type="journal article" date="2019" name="G3 (Bethesda)">
        <title>Hybrid Assembly of the Genome of the Entomopathogenic Nematode Steinernema carpocapsae Identifies the X-Chromosome.</title>
        <authorList>
            <person name="Serra L."/>
            <person name="Macchietto M."/>
            <person name="Macias-Munoz A."/>
            <person name="McGill C.J."/>
            <person name="Rodriguez I.M."/>
            <person name="Rodriguez B."/>
            <person name="Murad R."/>
            <person name="Mortazavi A."/>
        </authorList>
    </citation>
    <scope>NUCLEOTIDE SEQUENCE [LARGE SCALE GENOMIC DNA]</scope>
    <source>
        <strain evidence="1 2">ALL</strain>
    </source>
</reference>
<protein>
    <submittedName>
        <fullName evidence="1">Uncharacterized protein</fullName>
    </submittedName>
</protein>
<keyword evidence="2" id="KW-1185">Reference proteome</keyword>
<proteinExistence type="predicted"/>
<name>A0A4U5M6B4_STECR</name>
<evidence type="ECO:0000313" key="2">
    <source>
        <dbReference type="Proteomes" id="UP000298663"/>
    </source>
</evidence>
<dbReference type="Proteomes" id="UP000298663">
    <property type="component" value="Unassembled WGS sequence"/>
</dbReference>